<dbReference type="EMBL" id="SWFT01000033">
    <property type="protein sequence ID" value="KAA8906578.1"/>
    <property type="molecule type" value="Genomic_DNA"/>
</dbReference>
<dbReference type="PROSITE" id="PS50003">
    <property type="entry name" value="PH_DOMAIN"/>
    <property type="match status" value="1"/>
</dbReference>
<dbReference type="Pfam" id="PF20399">
    <property type="entry name" value="PH_20"/>
    <property type="match status" value="1"/>
</dbReference>
<feature type="compositionally biased region" description="Basic and acidic residues" evidence="2">
    <location>
        <begin position="652"/>
        <end position="669"/>
    </location>
</feature>
<dbReference type="AlphaFoldDB" id="A0A642V2J1"/>
<evidence type="ECO:0000313" key="5">
    <source>
        <dbReference type="Proteomes" id="UP000449547"/>
    </source>
</evidence>
<dbReference type="InterPro" id="IPR046868">
    <property type="entry name" value="BAR_4"/>
</dbReference>
<dbReference type="CDD" id="cd13311">
    <property type="entry name" value="PH_Slm1"/>
    <property type="match status" value="1"/>
</dbReference>
<dbReference type="Gene3D" id="2.30.29.30">
    <property type="entry name" value="Pleckstrin-homology domain (PH domain)/Phosphotyrosine-binding domain (PTB)"/>
    <property type="match status" value="1"/>
</dbReference>
<feature type="compositionally biased region" description="Polar residues" evidence="2">
    <location>
        <begin position="637"/>
        <end position="649"/>
    </location>
</feature>
<dbReference type="SMART" id="SM00233">
    <property type="entry name" value="PH"/>
    <property type="match status" value="1"/>
</dbReference>
<gene>
    <name evidence="4" type="ORF">DIURU_000987</name>
</gene>
<dbReference type="OMA" id="WYVLTCS"/>
<accession>A0A642V2J1</accession>
<dbReference type="InterPro" id="IPR011993">
    <property type="entry name" value="PH-like_dom_sf"/>
</dbReference>
<dbReference type="SUPFAM" id="SSF50729">
    <property type="entry name" value="PH domain-like"/>
    <property type="match status" value="1"/>
</dbReference>
<comment type="caution">
    <text evidence="4">The sequence shown here is derived from an EMBL/GenBank/DDBJ whole genome shotgun (WGS) entry which is preliminary data.</text>
</comment>
<proteinExistence type="predicted"/>
<dbReference type="GeneID" id="54779640"/>
<feature type="compositionally biased region" description="Polar residues" evidence="2">
    <location>
        <begin position="532"/>
        <end position="546"/>
    </location>
</feature>
<sequence length="690" mass="77431">MSSNPLHVSIPYTFNSAEEYPTEILAERFQAWRSIIKDLVVYLKEFVSVQDEIVHQQKRLQQVVGHQNEITGSSDDPQNFFLPLGNGSIHDLPLILSRFHEQNIANGQKTYREVQSSIIPKLEGLRHDLLLKIKEIKNLHSDFKNNLHKDLLETKNALSNFNQVMSQSAGENVHVISDKSGDPYLAKARLDAVLKAQIKEENYLYQAYQNLQESGEKLEQIVVGEIQQLLGQFVTLITTEASTIPNYLAPNLVKGFLAKDPKFEWDSYISRNLPQSSSISNNISSGKFIDLSYPARKLSEIDVPHHDSVVAMAVREGQLERRSKYLKSYSQGWYVLTCNFIHEFKTRDRRKDPNPAMSLSLDSCTVTEHSKDGPQGPYKFVLSSKSTSGLMHRNHNLVFRCSTYKEMIGWYQDIKSLSMIPSSAARVKWVEKNKERPQPQRQSRSPSVLSGRSVAGQNSVKPRASIDSHRSSVHQRPLSQTTSIANANRLSSTFSQKHNESPRLSNMINSDGTAITPVDTVASDPRKPEVGQRQSMPMQPSMSHASTIPLNGPMMGQTYYDQSQGQYYTITPVAMPQAQPVAVHAVQPNVLSTSPQQIGPVSPQLMAMGRPGSPSYFFPQYVAPQMVQQQQAPYPTSDHNGNRSVSTLGSPRVDDDTFTENHKLNSNDIKSDRISLLDTGNIDIVSQREV</sequence>
<feature type="region of interest" description="Disordered" evidence="2">
    <location>
        <begin position="630"/>
        <end position="669"/>
    </location>
</feature>
<dbReference type="Pfam" id="PF20400">
    <property type="entry name" value="BAR_4"/>
    <property type="match status" value="1"/>
</dbReference>
<evidence type="ECO:0000256" key="1">
    <source>
        <dbReference type="ARBA" id="ARBA00022553"/>
    </source>
</evidence>
<dbReference type="OrthoDB" id="5598057at2759"/>
<evidence type="ECO:0000256" key="2">
    <source>
        <dbReference type="SAM" id="MobiDB-lite"/>
    </source>
</evidence>
<dbReference type="InterPro" id="IPR046869">
    <property type="entry name" value="SLM1/RGC1-like_PH"/>
</dbReference>
<feature type="domain" description="PH" evidence="3">
    <location>
        <begin position="312"/>
        <end position="419"/>
    </location>
</feature>
<feature type="compositionally biased region" description="Polar residues" evidence="2">
    <location>
        <begin position="477"/>
        <end position="513"/>
    </location>
</feature>
<dbReference type="InterPro" id="IPR001849">
    <property type="entry name" value="PH_domain"/>
</dbReference>
<evidence type="ECO:0000259" key="3">
    <source>
        <dbReference type="PROSITE" id="PS50003"/>
    </source>
</evidence>
<dbReference type="RefSeq" id="XP_034014219.1">
    <property type="nucleotide sequence ID" value="XM_034159295.1"/>
</dbReference>
<dbReference type="VEuPathDB" id="FungiDB:DIURU_000987"/>
<feature type="region of interest" description="Disordered" evidence="2">
    <location>
        <begin position="431"/>
        <end position="546"/>
    </location>
</feature>
<reference evidence="4 5" key="1">
    <citation type="submission" date="2019-07" db="EMBL/GenBank/DDBJ databases">
        <title>Genome assembly of two rare yeast pathogens: Diutina rugosa and Trichomonascus ciferrii.</title>
        <authorList>
            <person name="Mixao V."/>
            <person name="Saus E."/>
            <person name="Hansen A."/>
            <person name="Lass-Flor C."/>
            <person name="Gabaldon T."/>
        </authorList>
    </citation>
    <scope>NUCLEOTIDE SEQUENCE [LARGE SCALE GENOMIC DNA]</scope>
    <source>
        <strain evidence="4 5">CBS 613</strain>
    </source>
</reference>
<dbReference type="PANTHER" id="PTHR31941">
    <property type="entry name" value="CYTOSKELETAL SIGNALING PROTEIN SLM1"/>
    <property type="match status" value="1"/>
</dbReference>
<dbReference type="PANTHER" id="PTHR31941:SF16">
    <property type="entry name" value="PHOSPHATIDYLINOSITOL 4,5-BISPHOSPHATE-BINDING PROTEIN SLM1-RELATED"/>
    <property type="match status" value="1"/>
</dbReference>
<dbReference type="InterPro" id="IPR043453">
    <property type="entry name" value="Slm1_PH"/>
</dbReference>
<name>A0A642V2J1_DIURU</name>
<keyword evidence="5" id="KW-1185">Reference proteome</keyword>
<keyword evidence="1" id="KW-0597">Phosphoprotein</keyword>
<evidence type="ECO:0000313" key="4">
    <source>
        <dbReference type="EMBL" id="KAA8906578.1"/>
    </source>
</evidence>
<protein>
    <recommendedName>
        <fullName evidence="3">PH domain-containing protein</fullName>
    </recommendedName>
</protein>
<dbReference type="Proteomes" id="UP000449547">
    <property type="component" value="Unassembled WGS sequence"/>
</dbReference>
<organism evidence="4 5">
    <name type="scientific">Diutina rugosa</name>
    <name type="common">Yeast</name>
    <name type="synonym">Candida rugosa</name>
    <dbReference type="NCBI Taxonomy" id="5481"/>
    <lineage>
        <taxon>Eukaryota</taxon>
        <taxon>Fungi</taxon>
        <taxon>Dikarya</taxon>
        <taxon>Ascomycota</taxon>
        <taxon>Saccharomycotina</taxon>
        <taxon>Pichiomycetes</taxon>
        <taxon>Debaryomycetaceae</taxon>
        <taxon>Diutina</taxon>
    </lineage>
</organism>